<name>T1GUK7_MEGSC</name>
<organism evidence="1 2">
    <name type="scientific">Megaselia scalaris</name>
    <name type="common">Humpbacked fly</name>
    <name type="synonym">Phora scalaris</name>
    <dbReference type="NCBI Taxonomy" id="36166"/>
    <lineage>
        <taxon>Eukaryota</taxon>
        <taxon>Metazoa</taxon>
        <taxon>Ecdysozoa</taxon>
        <taxon>Arthropoda</taxon>
        <taxon>Hexapoda</taxon>
        <taxon>Insecta</taxon>
        <taxon>Pterygota</taxon>
        <taxon>Neoptera</taxon>
        <taxon>Endopterygota</taxon>
        <taxon>Diptera</taxon>
        <taxon>Brachycera</taxon>
        <taxon>Muscomorpha</taxon>
        <taxon>Platypezoidea</taxon>
        <taxon>Phoridae</taxon>
        <taxon>Megaseliini</taxon>
        <taxon>Megaselia</taxon>
    </lineage>
</organism>
<protein>
    <submittedName>
        <fullName evidence="1">Uncharacterized protein</fullName>
    </submittedName>
</protein>
<evidence type="ECO:0000313" key="1">
    <source>
        <dbReference type="EnsemblMetazoa" id="MESCA007422-PA"/>
    </source>
</evidence>
<dbReference type="EMBL" id="CAQQ02004647">
    <property type="status" value="NOT_ANNOTATED_CDS"/>
    <property type="molecule type" value="Genomic_DNA"/>
</dbReference>
<evidence type="ECO:0000313" key="2">
    <source>
        <dbReference type="Proteomes" id="UP000015102"/>
    </source>
</evidence>
<dbReference type="AlphaFoldDB" id="T1GUK7"/>
<sequence length="104" mass="12240">MMTFYEICLKELDCLGSTYSCRYFEPESYDIEPDLQYFNVLSNAARRYGKSSFADDVFGKERYSEGELIFGEDHLRLVAQTELMHKTQKKGESLQELEEDIERL</sequence>
<keyword evidence="2" id="KW-1185">Reference proteome</keyword>
<reference evidence="1" key="2">
    <citation type="submission" date="2015-06" db="UniProtKB">
        <authorList>
            <consortium name="EnsemblMetazoa"/>
        </authorList>
    </citation>
    <scope>IDENTIFICATION</scope>
</reference>
<dbReference type="Proteomes" id="UP000015102">
    <property type="component" value="Unassembled WGS sequence"/>
</dbReference>
<reference evidence="2" key="1">
    <citation type="submission" date="2013-02" db="EMBL/GenBank/DDBJ databases">
        <authorList>
            <person name="Hughes D."/>
        </authorList>
    </citation>
    <scope>NUCLEOTIDE SEQUENCE</scope>
    <source>
        <strain>Durham</strain>
        <strain evidence="2">NC isolate 2 -- Noor lab</strain>
    </source>
</reference>
<dbReference type="HOGENOM" id="CLU_2253116_0_0_1"/>
<accession>T1GUK7</accession>
<dbReference type="EnsemblMetazoa" id="MESCA007422-RA">
    <property type="protein sequence ID" value="MESCA007422-PA"/>
    <property type="gene ID" value="MESCA007422"/>
</dbReference>
<proteinExistence type="predicted"/>